<dbReference type="InterPro" id="IPR050832">
    <property type="entry name" value="Bact_Acetyltransf"/>
</dbReference>
<dbReference type="InterPro" id="IPR000182">
    <property type="entry name" value="GNAT_dom"/>
</dbReference>
<keyword evidence="5" id="KW-1185">Reference proteome</keyword>
<feature type="domain" description="N-acetyltransferase" evidence="3">
    <location>
        <begin position="1"/>
        <end position="149"/>
    </location>
</feature>
<evidence type="ECO:0000256" key="1">
    <source>
        <dbReference type="ARBA" id="ARBA00022679"/>
    </source>
</evidence>
<organism evidence="4 5">
    <name type="scientific">Microvirga puerhi</name>
    <dbReference type="NCBI Taxonomy" id="2876078"/>
    <lineage>
        <taxon>Bacteria</taxon>
        <taxon>Pseudomonadati</taxon>
        <taxon>Pseudomonadota</taxon>
        <taxon>Alphaproteobacteria</taxon>
        <taxon>Hyphomicrobiales</taxon>
        <taxon>Methylobacteriaceae</taxon>
        <taxon>Microvirga</taxon>
    </lineage>
</organism>
<dbReference type="PANTHER" id="PTHR43877:SF2">
    <property type="entry name" value="AMINOALKYLPHOSPHONATE N-ACETYLTRANSFERASE-RELATED"/>
    <property type="match status" value="1"/>
</dbReference>
<evidence type="ECO:0000259" key="3">
    <source>
        <dbReference type="PROSITE" id="PS51186"/>
    </source>
</evidence>
<protein>
    <submittedName>
        <fullName evidence="4">GNAT family N-acetyltransferase</fullName>
    </submittedName>
</protein>
<name>A0ABS7VKD5_9HYPH</name>
<dbReference type="EMBL" id="JAIRBM010000004">
    <property type="protein sequence ID" value="MBZ6075993.1"/>
    <property type="molecule type" value="Genomic_DNA"/>
</dbReference>
<dbReference type="Gene3D" id="3.40.630.30">
    <property type="match status" value="1"/>
</dbReference>
<dbReference type="PANTHER" id="PTHR43877">
    <property type="entry name" value="AMINOALKYLPHOSPHONATE N-ACETYLTRANSFERASE-RELATED-RELATED"/>
    <property type="match status" value="1"/>
</dbReference>
<reference evidence="4 5" key="1">
    <citation type="submission" date="2021-09" db="EMBL/GenBank/DDBJ databases">
        <title>The complete genome sequence of a new microorganism.</title>
        <authorList>
            <person name="Zi Z."/>
        </authorList>
    </citation>
    <scope>NUCLEOTIDE SEQUENCE [LARGE SCALE GENOMIC DNA]</scope>
    <source>
        <strain evidence="4 5">WGZ8</strain>
    </source>
</reference>
<evidence type="ECO:0000313" key="5">
    <source>
        <dbReference type="Proteomes" id="UP000704176"/>
    </source>
</evidence>
<dbReference type="SUPFAM" id="SSF55729">
    <property type="entry name" value="Acyl-CoA N-acyltransferases (Nat)"/>
    <property type="match status" value="1"/>
</dbReference>
<keyword evidence="1" id="KW-0808">Transferase</keyword>
<proteinExistence type="predicted"/>
<evidence type="ECO:0000313" key="4">
    <source>
        <dbReference type="EMBL" id="MBZ6075993.1"/>
    </source>
</evidence>
<dbReference type="PROSITE" id="PS51186">
    <property type="entry name" value="GNAT"/>
    <property type="match status" value="1"/>
</dbReference>
<dbReference type="Proteomes" id="UP000704176">
    <property type="component" value="Unassembled WGS sequence"/>
</dbReference>
<dbReference type="RefSeq" id="WP_224312314.1">
    <property type="nucleotide sequence ID" value="NZ_JAIRBM010000004.1"/>
</dbReference>
<dbReference type="InterPro" id="IPR016181">
    <property type="entry name" value="Acyl_CoA_acyltransferase"/>
</dbReference>
<accession>A0ABS7VKD5</accession>
<dbReference type="Pfam" id="PF00583">
    <property type="entry name" value="Acetyltransf_1"/>
    <property type="match status" value="1"/>
</dbReference>
<sequence length="149" mass="16152">MSDCESVAIAVEDDPAGTIAEEVEAKLLEALRKNVPPSDGRPLTLLARNAGGTMIGGLVGSTSYGWLLVKMLWVSEEWRGQGIGARLMAEAESIARSRDCHGAWLDTSSARAERFYARLGYEPFGVLANKPGESAQGHRRAFLAKRFTE</sequence>
<gene>
    <name evidence="4" type="ORF">K9B37_06780</name>
</gene>
<comment type="caution">
    <text evidence="4">The sequence shown here is derived from an EMBL/GenBank/DDBJ whole genome shotgun (WGS) entry which is preliminary data.</text>
</comment>
<dbReference type="CDD" id="cd04301">
    <property type="entry name" value="NAT_SF"/>
    <property type="match status" value="1"/>
</dbReference>
<evidence type="ECO:0000256" key="2">
    <source>
        <dbReference type="ARBA" id="ARBA00023315"/>
    </source>
</evidence>
<keyword evidence="2" id="KW-0012">Acyltransferase</keyword>